<dbReference type="RefSeq" id="WP_007087828.1">
    <property type="nucleotide sequence ID" value="NZ_AJLS01000154.1"/>
</dbReference>
<dbReference type="InterPro" id="IPR054817">
    <property type="entry name" value="Glycosyl_F510_1955-like"/>
</dbReference>
<accession>K6CU97</accession>
<dbReference type="Gene3D" id="2.130.10.10">
    <property type="entry name" value="YVTN repeat-like/Quinoprotein amine dehydrogenase"/>
    <property type="match status" value="2"/>
</dbReference>
<keyword evidence="1" id="KW-0732">Signal</keyword>
<gene>
    <name evidence="2" type="ORF">BABA_24185</name>
</gene>
<protein>
    <submittedName>
        <fullName evidence="2">BNR repeat-containing protein</fullName>
    </submittedName>
</protein>
<sequence>MKVQIKMISVILMGILLVAAGCSNKSEKPEQTKEENKTITKTNFEIVEAKSFKLKNIRGIGYPGNDNALYVAANDGLKMYKDALWYETTANQHDYIGFQAVETGFIASGHPQKGTNLKDPLGLVKSTDKGETLEKLAFYGNANFHFTAASFSGDGLYVIGEQPNGQLSLGVNYSTDNGSTWKKSGLKEFNADSYGMMAIHPEAGNTLAMATRSGIYYSIDNGNTMKHITDPVMVTALTFSGDSILFSSVENDKILLKTINPSSGEQINMTFPFLDYDNPITYLAVNPKNKNQIAFTTYKNDLYQSIDGGQNWKRLLENGK</sequence>
<dbReference type="STRING" id="1117379.BABA_24185"/>
<dbReference type="NCBIfam" id="NF045728">
    <property type="entry name" value="glycosyl_F510_1955"/>
    <property type="match status" value="1"/>
</dbReference>
<dbReference type="InterPro" id="IPR015943">
    <property type="entry name" value="WD40/YVTN_repeat-like_dom_sf"/>
</dbReference>
<dbReference type="EMBL" id="AJLS01000154">
    <property type="protein sequence ID" value="EKN63817.1"/>
    <property type="molecule type" value="Genomic_DNA"/>
</dbReference>
<feature type="chain" id="PRO_5038455476" evidence="1">
    <location>
        <begin position="20"/>
        <end position="320"/>
    </location>
</feature>
<dbReference type="PROSITE" id="PS51257">
    <property type="entry name" value="PROKAR_LIPOPROTEIN"/>
    <property type="match status" value="1"/>
</dbReference>
<dbReference type="OrthoDB" id="9764804at2"/>
<dbReference type="PATRIC" id="fig|1117379.3.peg.5013"/>
<organism evidence="2 3">
    <name type="scientific">Neobacillus bataviensis LMG 21833</name>
    <dbReference type="NCBI Taxonomy" id="1117379"/>
    <lineage>
        <taxon>Bacteria</taxon>
        <taxon>Bacillati</taxon>
        <taxon>Bacillota</taxon>
        <taxon>Bacilli</taxon>
        <taxon>Bacillales</taxon>
        <taxon>Bacillaceae</taxon>
        <taxon>Neobacillus</taxon>
    </lineage>
</organism>
<proteinExistence type="predicted"/>
<feature type="signal peptide" evidence="1">
    <location>
        <begin position="1"/>
        <end position="19"/>
    </location>
</feature>
<dbReference type="CDD" id="cd15482">
    <property type="entry name" value="Sialidase_non-viral"/>
    <property type="match status" value="1"/>
</dbReference>
<reference evidence="2 3" key="1">
    <citation type="journal article" date="2012" name="Front. Microbiol.">
        <title>Redundancy and modularity in membrane-associated dissimilatory nitrate reduction in Bacillus.</title>
        <authorList>
            <person name="Heylen K."/>
            <person name="Keltjens J."/>
        </authorList>
    </citation>
    <scope>NUCLEOTIDE SEQUENCE [LARGE SCALE GENOMIC DNA]</scope>
    <source>
        <strain evidence="3">LMG 21833T</strain>
    </source>
</reference>
<dbReference type="SUPFAM" id="SSF110296">
    <property type="entry name" value="Oligoxyloglucan reducing end-specific cellobiohydrolase"/>
    <property type="match status" value="1"/>
</dbReference>
<dbReference type="AlphaFoldDB" id="K6CU97"/>
<evidence type="ECO:0000313" key="3">
    <source>
        <dbReference type="Proteomes" id="UP000006316"/>
    </source>
</evidence>
<comment type="caution">
    <text evidence="2">The sequence shown here is derived from an EMBL/GenBank/DDBJ whole genome shotgun (WGS) entry which is preliminary data.</text>
</comment>
<name>K6CU97_9BACI</name>
<evidence type="ECO:0000256" key="1">
    <source>
        <dbReference type="SAM" id="SignalP"/>
    </source>
</evidence>
<keyword evidence="3" id="KW-1185">Reference proteome</keyword>
<dbReference type="Proteomes" id="UP000006316">
    <property type="component" value="Unassembled WGS sequence"/>
</dbReference>
<evidence type="ECO:0000313" key="2">
    <source>
        <dbReference type="EMBL" id="EKN63817.1"/>
    </source>
</evidence>
<dbReference type="eggNOG" id="COG4447">
    <property type="taxonomic scope" value="Bacteria"/>
</dbReference>